<reference evidence="1" key="1">
    <citation type="journal article" date="2023" name="Mol. Phylogenet. Evol.">
        <title>Genome-scale phylogeny and comparative genomics of the fungal order Sordariales.</title>
        <authorList>
            <person name="Hensen N."/>
            <person name="Bonometti L."/>
            <person name="Westerberg I."/>
            <person name="Brannstrom I.O."/>
            <person name="Guillou S."/>
            <person name="Cros-Aarteil S."/>
            <person name="Calhoun S."/>
            <person name="Haridas S."/>
            <person name="Kuo A."/>
            <person name="Mondo S."/>
            <person name="Pangilinan J."/>
            <person name="Riley R."/>
            <person name="LaButti K."/>
            <person name="Andreopoulos B."/>
            <person name="Lipzen A."/>
            <person name="Chen C."/>
            <person name="Yan M."/>
            <person name="Daum C."/>
            <person name="Ng V."/>
            <person name="Clum A."/>
            <person name="Steindorff A."/>
            <person name="Ohm R.A."/>
            <person name="Martin F."/>
            <person name="Silar P."/>
            <person name="Natvig D.O."/>
            <person name="Lalanne C."/>
            <person name="Gautier V."/>
            <person name="Ament-Velasquez S.L."/>
            <person name="Kruys A."/>
            <person name="Hutchinson M.I."/>
            <person name="Powell A.J."/>
            <person name="Barry K."/>
            <person name="Miller A.N."/>
            <person name="Grigoriev I.V."/>
            <person name="Debuchy R."/>
            <person name="Gladieux P."/>
            <person name="Hiltunen Thoren M."/>
            <person name="Johannesson H."/>
        </authorList>
    </citation>
    <scope>NUCLEOTIDE SEQUENCE</scope>
    <source>
        <strain evidence="1">PSN309</strain>
    </source>
</reference>
<proteinExistence type="predicted"/>
<gene>
    <name evidence="1" type="ORF">QBC35DRAFT_541093</name>
</gene>
<reference evidence="1" key="2">
    <citation type="submission" date="2023-05" db="EMBL/GenBank/DDBJ databases">
        <authorList>
            <consortium name="Lawrence Berkeley National Laboratory"/>
            <person name="Steindorff A."/>
            <person name="Hensen N."/>
            <person name="Bonometti L."/>
            <person name="Westerberg I."/>
            <person name="Brannstrom I.O."/>
            <person name="Guillou S."/>
            <person name="Cros-Aarteil S."/>
            <person name="Calhoun S."/>
            <person name="Haridas S."/>
            <person name="Kuo A."/>
            <person name="Mondo S."/>
            <person name="Pangilinan J."/>
            <person name="Riley R."/>
            <person name="Labutti K."/>
            <person name="Andreopoulos B."/>
            <person name="Lipzen A."/>
            <person name="Chen C."/>
            <person name="Yanf M."/>
            <person name="Daum C."/>
            <person name="Ng V."/>
            <person name="Clum A."/>
            <person name="Ohm R."/>
            <person name="Martin F."/>
            <person name="Silar P."/>
            <person name="Natvig D."/>
            <person name="Lalanne C."/>
            <person name="Gautier V."/>
            <person name="Ament-Velasquez S.L."/>
            <person name="Kruys A."/>
            <person name="Hutchinson M.I."/>
            <person name="Powell A.J."/>
            <person name="Barry K."/>
            <person name="Miller A.N."/>
            <person name="Grigoriev I.V."/>
            <person name="Debuchy R."/>
            <person name="Gladieux P."/>
            <person name="Thoren M.H."/>
            <person name="Johannesson H."/>
        </authorList>
    </citation>
    <scope>NUCLEOTIDE SEQUENCE</scope>
    <source>
        <strain evidence="1">PSN309</strain>
    </source>
</reference>
<evidence type="ECO:0000313" key="2">
    <source>
        <dbReference type="Proteomes" id="UP001302126"/>
    </source>
</evidence>
<evidence type="ECO:0000313" key="1">
    <source>
        <dbReference type="EMBL" id="KAK4184144.1"/>
    </source>
</evidence>
<dbReference type="EMBL" id="MU864503">
    <property type="protein sequence ID" value="KAK4184144.1"/>
    <property type="molecule type" value="Genomic_DNA"/>
</dbReference>
<sequence>MDDESPARANDLVRNDSNALNTVYTKPDDMTNDEKMICDDLLIAVSNANGTAEIDGDLDTRHTKLWEKVSSHWDTNRHARHPGKPFNHDERFDSVHIGCWKEDLPPSESAVKEAAQKSTRHLTVHPVGEFLRTRNIYAHMRAVPNFDHNEIAFHVLDHDHTRVSRKFVRYRNNMPYEDCCGLATYQYDVNEAFPRHQVQ</sequence>
<organism evidence="1 2">
    <name type="scientific">Podospora australis</name>
    <dbReference type="NCBI Taxonomy" id="1536484"/>
    <lineage>
        <taxon>Eukaryota</taxon>
        <taxon>Fungi</taxon>
        <taxon>Dikarya</taxon>
        <taxon>Ascomycota</taxon>
        <taxon>Pezizomycotina</taxon>
        <taxon>Sordariomycetes</taxon>
        <taxon>Sordariomycetidae</taxon>
        <taxon>Sordariales</taxon>
        <taxon>Podosporaceae</taxon>
        <taxon>Podospora</taxon>
    </lineage>
</organism>
<dbReference type="Proteomes" id="UP001302126">
    <property type="component" value="Unassembled WGS sequence"/>
</dbReference>
<keyword evidence="2" id="KW-1185">Reference proteome</keyword>
<protein>
    <submittedName>
        <fullName evidence="1">Uncharacterized protein</fullName>
    </submittedName>
</protein>
<accession>A0AAN6WLB5</accession>
<dbReference type="AlphaFoldDB" id="A0AAN6WLB5"/>
<comment type="caution">
    <text evidence="1">The sequence shown here is derived from an EMBL/GenBank/DDBJ whole genome shotgun (WGS) entry which is preliminary data.</text>
</comment>
<name>A0AAN6WLB5_9PEZI</name>